<name>A0A2A3YGC5_9MICO</name>
<dbReference type="SMART" id="SM00116">
    <property type="entry name" value="CBS"/>
    <property type="match status" value="2"/>
</dbReference>
<dbReference type="Gene3D" id="3.10.580.10">
    <property type="entry name" value="CBS-domain"/>
    <property type="match status" value="1"/>
</dbReference>
<dbReference type="CDD" id="cd04590">
    <property type="entry name" value="CBS_pair_CorC_HlyC_assoc"/>
    <property type="match status" value="1"/>
</dbReference>
<proteinExistence type="inferred from homology"/>
<evidence type="ECO:0000256" key="8">
    <source>
        <dbReference type="ARBA" id="ARBA00023136"/>
    </source>
</evidence>
<feature type="transmembrane region" description="Helical" evidence="11">
    <location>
        <begin position="132"/>
        <end position="150"/>
    </location>
</feature>
<dbReference type="SUPFAM" id="SSF54631">
    <property type="entry name" value="CBS-domain pair"/>
    <property type="match status" value="1"/>
</dbReference>
<dbReference type="InterPro" id="IPR000644">
    <property type="entry name" value="CBS_dom"/>
</dbReference>
<dbReference type="PANTHER" id="PTHR22777:SF32">
    <property type="entry name" value="UPF0053 INNER MEMBRANE PROTEIN YFJD"/>
    <property type="match status" value="1"/>
</dbReference>
<evidence type="ECO:0000313" key="13">
    <source>
        <dbReference type="EMBL" id="PCC38344.1"/>
    </source>
</evidence>
<evidence type="ECO:0000256" key="3">
    <source>
        <dbReference type="ARBA" id="ARBA00022475"/>
    </source>
</evidence>
<dbReference type="PROSITE" id="PS51371">
    <property type="entry name" value="CBS"/>
    <property type="match status" value="2"/>
</dbReference>
<evidence type="ECO:0000256" key="10">
    <source>
        <dbReference type="SAM" id="MobiDB-lite"/>
    </source>
</evidence>
<evidence type="ECO:0000256" key="11">
    <source>
        <dbReference type="SAM" id="Phobius"/>
    </source>
</evidence>
<evidence type="ECO:0000313" key="14">
    <source>
        <dbReference type="Proteomes" id="UP000218598"/>
    </source>
</evidence>
<keyword evidence="6 11" id="KW-1133">Transmembrane helix</keyword>
<accession>A0A2A3YGC5</accession>
<feature type="transmembrane region" description="Helical" evidence="11">
    <location>
        <begin position="6"/>
        <end position="26"/>
    </location>
</feature>
<dbReference type="FunFam" id="3.10.580.10:FF:000002">
    <property type="entry name" value="Magnesium/cobalt efflux protein CorC"/>
    <property type="match status" value="1"/>
</dbReference>
<evidence type="ECO:0000256" key="4">
    <source>
        <dbReference type="ARBA" id="ARBA00022692"/>
    </source>
</evidence>
<keyword evidence="5" id="KW-0677">Repeat</keyword>
<reference evidence="13 14" key="1">
    <citation type="journal article" date="2017" name="Elife">
        <title>Extensive horizontal gene transfer in cheese-associated bacteria.</title>
        <authorList>
            <person name="Bonham K.S."/>
            <person name="Wolfe B.E."/>
            <person name="Dutton R.J."/>
        </authorList>
    </citation>
    <scope>NUCLEOTIDE SEQUENCE [LARGE SCALE GENOMIC DNA]</scope>
    <source>
        <strain evidence="13 14">341_9</strain>
    </source>
</reference>
<dbReference type="GO" id="GO:0050660">
    <property type="term" value="F:flavin adenine dinucleotide binding"/>
    <property type="evidence" value="ECO:0007669"/>
    <property type="project" value="InterPro"/>
</dbReference>
<dbReference type="Pfam" id="PF01595">
    <property type="entry name" value="CNNM"/>
    <property type="match status" value="1"/>
</dbReference>
<keyword evidence="8 11" id="KW-0472">Membrane</keyword>
<keyword evidence="4 11" id="KW-0812">Transmembrane</keyword>
<protein>
    <recommendedName>
        <fullName evidence="12">CBS domain-containing protein</fullName>
    </recommendedName>
</protein>
<feature type="transmembrane region" description="Helical" evidence="11">
    <location>
        <begin position="96"/>
        <end position="120"/>
    </location>
</feature>
<dbReference type="Gene3D" id="3.30.465.10">
    <property type="match status" value="1"/>
</dbReference>
<dbReference type="PANTHER" id="PTHR22777">
    <property type="entry name" value="HEMOLYSIN-RELATED"/>
    <property type="match status" value="1"/>
</dbReference>
<dbReference type="InterPro" id="IPR036318">
    <property type="entry name" value="FAD-bd_PCMH-like_sf"/>
</dbReference>
<dbReference type="InterPro" id="IPR046342">
    <property type="entry name" value="CBS_dom_sf"/>
</dbReference>
<dbReference type="OrthoDB" id="110231at2"/>
<evidence type="ECO:0000256" key="1">
    <source>
        <dbReference type="ARBA" id="ARBA00004651"/>
    </source>
</evidence>
<evidence type="ECO:0000256" key="2">
    <source>
        <dbReference type="ARBA" id="ARBA00006337"/>
    </source>
</evidence>
<keyword evidence="7 9" id="KW-0129">CBS domain</keyword>
<dbReference type="GeneID" id="95328256"/>
<keyword evidence="3" id="KW-1003">Cell membrane</keyword>
<dbReference type="EMBL" id="NRGR01000024">
    <property type="protein sequence ID" value="PCC38344.1"/>
    <property type="molecule type" value="Genomic_DNA"/>
</dbReference>
<dbReference type="SUPFAM" id="SSF56176">
    <property type="entry name" value="FAD-binding/transporter-associated domain-like"/>
    <property type="match status" value="1"/>
</dbReference>
<feature type="region of interest" description="Disordered" evidence="10">
    <location>
        <begin position="428"/>
        <end position="452"/>
    </location>
</feature>
<organism evidence="13 14">
    <name type="scientific">Brachybacterium alimentarium</name>
    <dbReference type="NCBI Taxonomy" id="47845"/>
    <lineage>
        <taxon>Bacteria</taxon>
        <taxon>Bacillati</taxon>
        <taxon>Actinomycetota</taxon>
        <taxon>Actinomycetes</taxon>
        <taxon>Micrococcales</taxon>
        <taxon>Dermabacteraceae</taxon>
        <taxon>Brachybacterium</taxon>
    </lineage>
</organism>
<evidence type="ECO:0000256" key="7">
    <source>
        <dbReference type="ARBA" id="ARBA00023122"/>
    </source>
</evidence>
<dbReference type="Proteomes" id="UP000218598">
    <property type="component" value="Unassembled WGS sequence"/>
</dbReference>
<dbReference type="GO" id="GO:0005886">
    <property type="term" value="C:plasma membrane"/>
    <property type="evidence" value="ECO:0007669"/>
    <property type="project" value="UniProtKB-SubCell"/>
</dbReference>
<comment type="similarity">
    <text evidence="2">Belongs to the UPF0053 family.</text>
</comment>
<comment type="caution">
    <text evidence="13">The sequence shown here is derived from an EMBL/GenBank/DDBJ whole genome shotgun (WGS) entry which is preliminary data.</text>
</comment>
<evidence type="ECO:0000256" key="6">
    <source>
        <dbReference type="ARBA" id="ARBA00022989"/>
    </source>
</evidence>
<dbReference type="Pfam" id="PF00571">
    <property type="entry name" value="CBS"/>
    <property type="match status" value="2"/>
</dbReference>
<comment type="subcellular location">
    <subcellularLocation>
        <location evidence="1">Cell membrane</location>
        <topology evidence="1">Multi-pass membrane protein</topology>
    </subcellularLocation>
</comment>
<dbReference type="Pfam" id="PF03471">
    <property type="entry name" value="CorC_HlyC"/>
    <property type="match status" value="1"/>
</dbReference>
<feature type="domain" description="CBS" evidence="12">
    <location>
        <begin position="215"/>
        <end position="274"/>
    </location>
</feature>
<feature type="compositionally biased region" description="Acidic residues" evidence="10">
    <location>
        <begin position="436"/>
        <end position="445"/>
    </location>
</feature>
<evidence type="ECO:0000259" key="12">
    <source>
        <dbReference type="PROSITE" id="PS51371"/>
    </source>
</evidence>
<dbReference type="InterPro" id="IPR044751">
    <property type="entry name" value="Ion_transp-like_CBS"/>
</dbReference>
<dbReference type="AlphaFoldDB" id="A0A2A3YGC5"/>
<gene>
    <name evidence="13" type="ORF">CIK66_15045</name>
</gene>
<feature type="transmembrane region" description="Helical" evidence="11">
    <location>
        <begin position="72"/>
        <end position="90"/>
    </location>
</feature>
<dbReference type="InterPro" id="IPR005170">
    <property type="entry name" value="Transptr-assoc_dom"/>
</dbReference>
<keyword evidence="14" id="KW-1185">Reference proteome</keyword>
<sequence length="452" mass="48381">MLSTALIVLVPLGLVALVVAGVLMAVDGAYLSVSRGSLEKVLAEQPEAVRSQVLAQHSDAARTLLSVSLGRMLAEAVTVTSIAGVAFMAADQLGIGASWLAPTVVTVVGAALLLLVILVISPRTMGLSRPESVLISCRALVGAVRVVLWLPTTALTSVGANLAARPGSQDGTDDGAEKARQNVDRALEDEHVHDGERDMIQGVFDLRGTMVRELMVPRTDMVAISAESTAADAVQLFVRSGFSRVPVIGESVDDLRGMLYVKDLMKAIHSPWDPRPDRPVGEILRPARFVPEFVTADEVLRQMQTSHVHITVVVDEYGGVSGIVTIEDILEEIVGEIADEHDPVEPEPEDLGDGRFRVPARAGLSEVGELFDLDLEDDDIDSVGGLLGKVTGHVPIVGSRAEAFGLVLEGEATSGRRRRLSTVIVSRVQDAHDAQDEHDDMQDTDQETRDDR</sequence>
<dbReference type="RefSeq" id="WP_096166102.1">
    <property type="nucleotide sequence ID" value="NZ_BAAAIQ010000004.1"/>
</dbReference>
<dbReference type="InterPro" id="IPR016169">
    <property type="entry name" value="FAD-bd_PCMH_sub2"/>
</dbReference>
<evidence type="ECO:0000256" key="9">
    <source>
        <dbReference type="PROSITE-ProRule" id="PRU00703"/>
    </source>
</evidence>
<dbReference type="InterPro" id="IPR002550">
    <property type="entry name" value="CNNM"/>
</dbReference>
<feature type="domain" description="CBS" evidence="12">
    <location>
        <begin position="283"/>
        <end position="340"/>
    </location>
</feature>
<dbReference type="SMART" id="SM01091">
    <property type="entry name" value="CorC_HlyC"/>
    <property type="match status" value="1"/>
</dbReference>
<evidence type="ECO:0000256" key="5">
    <source>
        <dbReference type="ARBA" id="ARBA00022737"/>
    </source>
</evidence>